<keyword evidence="1" id="KW-0808">Transferase</keyword>
<evidence type="ECO:0000313" key="3">
    <source>
        <dbReference type="EMBL" id="KAJ4814670.1"/>
    </source>
</evidence>
<organism evidence="3 4">
    <name type="scientific">Rhynchospora pubera</name>
    <dbReference type="NCBI Taxonomy" id="906938"/>
    <lineage>
        <taxon>Eukaryota</taxon>
        <taxon>Viridiplantae</taxon>
        <taxon>Streptophyta</taxon>
        <taxon>Embryophyta</taxon>
        <taxon>Tracheophyta</taxon>
        <taxon>Spermatophyta</taxon>
        <taxon>Magnoliopsida</taxon>
        <taxon>Liliopsida</taxon>
        <taxon>Poales</taxon>
        <taxon>Cyperaceae</taxon>
        <taxon>Cyperoideae</taxon>
        <taxon>Rhynchosporeae</taxon>
        <taxon>Rhynchospora</taxon>
    </lineage>
</organism>
<keyword evidence="2" id="KW-0012">Acyltransferase</keyword>
<evidence type="ECO:0000313" key="4">
    <source>
        <dbReference type="Proteomes" id="UP001140206"/>
    </source>
</evidence>
<keyword evidence="4" id="KW-1185">Reference proteome</keyword>
<gene>
    <name evidence="3" type="ORF">LUZ62_027236</name>
</gene>
<dbReference type="AlphaFoldDB" id="A0AAV8H9Z2"/>
<accession>A0AAV8H9Z2</accession>
<dbReference type="GO" id="GO:0016747">
    <property type="term" value="F:acyltransferase activity, transferring groups other than amino-acyl groups"/>
    <property type="evidence" value="ECO:0007669"/>
    <property type="project" value="UniProtKB-ARBA"/>
</dbReference>
<dbReference type="EMBL" id="JAMFTS010000001">
    <property type="protein sequence ID" value="KAJ4814670.1"/>
    <property type="molecule type" value="Genomic_DNA"/>
</dbReference>
<name>A0AAV8H9Z2_9POAL</name>
<reference evidence="3" key="1">
    <citation type="submission" date="2022-08" db="EMBL/GenBank/DDBJ databases">
        <authorList>
            <person name="Marques A."/>
        </authorList>
    </citation>
    <scope>NUCLEOTIDE SEQUENCE</scope>
    <source>
        <strain evidence="3">RhyPub2mFocal</strain>
        <tissue evidence="3">Leaves</tissue>
    </source>
</reference>
<sequence length="248" mass="27617">MQKIGPKKFHFSLFDLSLYHIDTTSLSSLISTTKSSELVLATFTINREQIQSLKQLVLAKAEQRKTSFHCSTIVVAFAYIWTRFVQAKQIDNTKGACLLIPADTRERIQPPLPTDYFGNCILPCMAIANVADLIQDDGVYVAVEALGKAIDKLNERLKVPRSWFDEHASLRGRILSVAGSPKFKVYDVNFLLGRPCKVEIISATKTGAMSVAESRGEQGGIEVGIAFPKAEMDCFKKYFFEGLRLLSD</sequence>
<dbReference type="Pfam" id="PF02458">
    <property type="entry name" value="Transferase"/>
    <property type="match status" value="1"/>
</dbReference>
<evidence type="ECO:0000256" key="1">
    <source>
        <dbReference type="ARBA" id="ARBA00022679"/>
    </source>
</evidence>
<dbReference type="Gene3D" id="3.30.559.10">
    <property type="entry name" value="Chloramphenicol acetyltransferase-like domain"/>
    <property type="match status" value="1"/>
</dbReference>
<proteinExistence type="predicted"/>
<evidence type="ECO:0000256" key="2">
    <source>
        <dbReference type="ARBA" id="ARBA00023315"/>
    </source>
</evidence>
<dbReference type="PANTHER" id="PTHR31625">
    <property type="match status" value="1"/>
</dbReference>
<dbReference type="Proteomes" id="UP001140206">
    <property type="component" value="Chromosome 1"/>
</dbReference>
<dbReference type="InterPro" id="IPR051504">
    <property type="entry name" value="Plant_metabolite_acyltrans"/>
</dbReference>
<protein>
    <submittedName>
        <fullName evidence="3">HXXXD-type acyl-transferase family protein</fullName>
    </submittedName>
</protein>
<comment type="caution">
    <text evidence="3">The sequence shown here is derived from an EMBL/GenBank/DDBJ whole genome shotgun (WGS) entry which is preliminary data.</text>
</comment>
<dbReference type="InterPro" id="IPR023213">
    <property type="entry name" value="CAT-like_dom_sf"/>
</dbReference>